<keyword evidence="4" id="KW-1185">Reference proteome</keyword>
<evidence type="ECO:0000313" key="5">
    <source>
        <dbReference type="Proteomes" id="UP000704529"/>
    </source>
</evidence>
<dbReference type="AlphaFoldDB" id="A0AA41A1B5"/>
<gene>
    <name evidence="2" type="ORF">GGQ89_000250</name>
    <name evidence="3" type="ORF">JYA60_16020</name>
</gene>
<feature type="transmembrane region" description="Helical" evidence="1">
    <location>
        <begin position="81"/>
        <end position="106"/>
    </location>
</feature>
<name>A0AA41A1B5_9SPHN</name>
<reference evidence="2 4" key="1">
    <citation type="submission" date="2020-08" db="EMBL/GenBank/DDBJ databases">
        <title>Genomic Encyclopedia of Type Strains, Phase IV (KMG-IV): sequencing the most valuable type-strain genomes for metagenomic binning, comparative biology and taxonomic classification.</title>
        <authorList>
            <person name="Goeker M."/>
        </authorList>
    </citation>
    <scope>NUCLEOTIDE SEQUENCE [LARGE SCALE GENOMIC DNA]</scope>
    <source>
        <strain evidence="2 4">DSM 14562</strain>
    </source>
</reference>
<evidence type="ECO:0000313" key="2">
    <source>
        <dbReference type="EMBL" id="MBB4608062.1"/>
    </source>
</evidence>
<organism evidence="3 5">
    <name type="scientific">Sphingomonas yabuuchiae</name>
    <dbReference type="NCBI Taxonomy" id="172044"/>
    <lineage>
        <taxon>Bacteria</taxon>
        <taxon>Pseudomonadati</taxon>
        <taxon>Pseudomonadota</taxon>
        <taxon>Alphaproteobacteria</taxon>
        <taxon>Sphingomonadales</taxon>
        <taxon>Sphingomonadaceae</taxon>
        <taxon>Sphingomonas</taxon>
    </lineage>
</organism>
<dbReference type="Proteomes" id="UP000584663">
    <property type="component" value="Unassembled WGS sequence"/>
</dbReference>
<proteinExistence type="predicted"/>
<evidence type="ECO:0000313" key="3">
    <source>
        <dbReference type="EMBL" id="MBN3559732.1"/>
    </source>
</evidence>
<keyword evidence="1" id="KW-0812">Transmembrane</keyword>
<dbReference type="Proteomes" id="UP000704529">
    <property type="component" value="Unassembled WGS sequence"/>
</dbReference>
<dbReference type="RefSeq" id="WP_184103455.1">
    <property type="nucleotide sequence ID" value="NZ_JAFHKU010000133.1"/>
</dbReference>
<accession>A0AA41A1B5</accession>
<evidence type="ECO:0000256" key="1">
    <source>
        <dbReference type="SAM" id="Phobius"/>
    </source>
</evidence>
<sequence length="139" mass="14754">MSVRHFAMIFGIVFLLAGAAGFVPGLSPTHVHPGVSVTASSRLALGLFPVNILHNLVHLAFGLWGVLAARRIPAAFGYAKGVAIIYAVLTVMGLIPLTATTFGLVPLYGNDIWLHALLALVAGYFGFVHREHVVNGTLR</sequence>
<dbReference type="EMBL" id="JACHNX010000001">
    <property type="protein sequence ID" value="MBB4608062.1"/>
    <property type="molecule type" value="Genomic_DNA"/>
</dbReference>
<reference evidence="3" key="2">
    <citation type="submission" date="2021-01" db="EMBL/GenBank/DDBJ databases">
        <title>Genome Sequencing of Type Strains.</title>
        <authorList>
            <person name="Lemaire J.F."/>
            <person name="Inderbitzin P."/>
            <person name="Collins S.B."/>
            <person name="Wespe N."/>
            <person name="Knight-Connoni V."/>
        </authorList>
    </citation>
    <scope>NUCLEOTIDE SEQUENCE</scope>
    <source>
        <strain evidence="3">DSM 14562</strain>
    </source>
</reference>
<feature type="transmembrane region" description="Helical" evidence="1">
    <location>
        <begin position="112"/>
        <end position="129"/>
    </location>
</feature>
<keyword evidence="1" id="KW-0472">Membrane</keyword>
<keyword evidence="1" id="KW-1133">Transmembrane helix</keyword>
<dbReference type="Pfam" id="PF14325">
    <property type="entry name" value="DUF4383"/>
    <property type="match status" value="1"/>
</dbReference>
<dbReference type="EMBL" id="JAFHKU010000133">
    <property type="protein sequence ID" value="MBN3559732.1"/>
    <property type="molecule type" value="Genomic_DNA"/>
</dbReference>
<feature type="transmembrane region" description="Helical" evidence="1">
    <location>
        <begin position="45"/>
        <end position="69"/>
    </location>
</feature>
<protein>
    <submittedName>
        <fullName evidence="3">DUF4383 domain-containing protein</fullName>
    </submittedName>
</protein>
<comment type="caution">
    <text evidence="3">The sequence shown here is derived from an EMBL/GenBank/DDBJ whole genome shotgun (WGS) entry which is preliminary data.</text>
</comment>
<evidence type="ECO:0000313" key="4">
    <source>
        <dbReference type="Proteomes" id="UP000584663"/>
    </source>
</evidence>